<dbReference type="Proteomes" id="UP000018851">
    <property type="component" value="Plasmid pNXO2"/>
</dbReference>
<sequence>MPLGTQERRELRNLLRQYRAAHTWSVLPSGTGKALEAWVMMRMAGAASAHGWTVRLHGGDGNPLPSGADFLFRTQPGPIKEASIAAVGYIALTAPTITPTSSPTGATASASDTFELHGGVQWRGRSGARHECDISLLPADVGIAIRGTTGGGYPRGLPIVAIECKDKTSDAPPDEMRQTLARLFDLACIQQSWDGAPHRIFDEAGVAGWGGRVPQYRPFFAAGQFAIVRASGFGLGASQLGHHYNIARHSDVYQRPTSFSMRDLLGRFTQVLDALT</sequence>
<dbReference type="OrthoDB" id="8452185at2"/>
<protein>
    <submittedName>
        <fullName evidence="1">Uncharacterized protein</fullName>
    </submittedName>
</protein>
<dbReference type="KEGG" id="ssan:NX02_p1605"/>
<geneLocation type="plasmid" evidence="1 2">
    <name>pNXO2</name>
</geneLocation>
<accession>A0A0F7JTK3</accession>
<proteinExistence type="predicted"/>
<reference evidence="1 2" key="1">
    <citation type="submission" date="2015-05" db="EMBL/GenBank/DDBJ databases">
        <title>Plasmid of Sphingomonas sanxanigenens NX02.</title>
        <authorList>
            <person name="Huang H."/>
            <person name="Ma T."/>
        </authorList>
    </citation>
    <scope>NUCLEOTIDE SEQUENCE [LARGE SCALE GENOMIC DNA]</scope>
    <source>
        <strain evidence="1 2">NX02</strain>
        <plasmid evidence="2">Plasmid pNXO2</plasmid>
    </source>
</reference>
<evidence type="ECO:0000313" key="2">
    <source>
        <dbReference type="Proteomes" id="UP000018851"/>
    </source>
</evidence>
<dbReference type="RefSeq" id="WP_047100407.1">
    <property type="nucleotide sequence ID" value="NZ_CP011450.1"/>
</dbReference>
<dbReference type="EMBL" id="CP011450">
    <property type="protein sequence ID" value="AKH18962.1"/>
    <property type="molecule type" value="Genomic_DNA"/>
</dbReference>
<organism evidence="1 2">
    <name type="scientific">Sphingomonas sanxanigenens DSM 19645 = NX02</name>
    <dbReference type="NCBI Taxonomy" id="1123269"/>
    <lineage>
        <taxon>Bacteria</taxon>
        <taxon>Pseudomonadati</taxon>
        <taxon>Pseudomonadota</taxon>
        <taxon>Alphaproteobacteria</taxon>
        <taxon>Sphingomonadales</taxon>
        <taxon>Sphingomonadaceae</taxon>
        <taxon>Sphingomonas</taxon>
    </lineage>
</organism>
<keyword evidence="2" id="KW-1185">Reference proteome</keyword>
<keyword evidence="1" id="KW-0614">Plasmid</keyword>
<evidence type="ECO:0000313" key="1">
    <source>
        <dbReference type="EMBL" id="AKH18962.1"/>
    </source>
</evidence>
<dbReference type="AlphaFoldDB" id="A0A0F7JTK3"/>
<gene>
    <name evidence="1" type="ORF">NX02_p1605</name>
</gene>
<name>A0A0F7JTK3_9SPHN</name>